<dbReference type="InterPro" id="IPR000073">
    <property type="entry name" value="AB_hydrolase_1"/>
</dbReference>
<dbReference type="SUPFAM" id="SSF53474">
    <property type="entry name" value="alpha/beta-Hydrolases"/>
    <property type="match status" value="1"/>
</dbReference>
<dbReference type="PANTHER" id="PTHR43194">
    <property type="entry name" value="HYDROLASE ALPHA/BETA FOLD FAMILY"/>
    <property type="match status" value="1"/>
</dbReference>
<dbReference type="Gene3D" id="3.40.50.1820">
    <property type="entry name" value="alpha/beta hydrolase"/>
    <property type="match status" value="1"/>
</dbReference>
<feature type="domain" description="AB hydrolase-1" evidence="1">
    <location>
        <begin position="26"/>
        <end position="272"/>
    </location>
</feature>
<sequence>MDRVTLPQGTVEYRAAGPADSPLPAVVFVHGLLVDGELWTAVADRLAERGIRSYAPTLPLGAHRVPLQPDADLGPAGIAALLRDFLAALELTDVTLVGNDTGGALCQFLVDADHSRVGRLVLTNCDAFDEFPPAPFGMLVTVGKRRGGLRLIAESVRPRFLRHSVLAFGGLVRDPLDPALSRRWITPALENPAIRRDARKFLREVRPADLLAVSSRLDRFGKPTLVLWGDADPFFKPAFGRRLRDTIPGATLVEIETGRTFLALDEPRRVADEIAEAFYPVA</sequence>
<proteinExistence type="predicted"/>
<gene>
    <name evidence="2" type="ORF">SAMN05443575_4209</name>
</gene>
<organism evidence="2 3">
    <name type="scientific">Jatrophihabitans endophyticus</name>
    <dbReference type="NCBI Taxonomy" id="1206085"/>
    <lineage>
        <taxon>Bacteria</taxon>
        <taxon>Bacillati</taxon>
        <taxon>Actinomycetota</taxon>
        <taxon>Actinomycetes</taxon>
        <taxon>Jatrophihabitantales</taxon>
        <taxon>Jatrophihabitantaceae</taxon>
        <taxon>Jatrophihabitans</taxon>
    </lineage>
</organism>
<dbReference type="GO" id="GO:0003824">
    <property type="term" value="F:catalytic activity"/>
    <property type="evidence" value="ECO:0007669"/>
    <property type="project" value="UniProtKB-ARBA"/>
</dbReference>
<protein>
    <submittedName>
        <fullName evidence="2">Pimeloyl-ACP methyl ester carboxylesterase</fullName>
    </submittedName>
</protein>
<dbReference type="STRING" id="1206085.SAMN05443575_4209"/>
<dbReference type="InterPro" id="IPR050228">
    <property type="entry name" value="Carboxylesterase_BioH"/>
</dbReference>
<reference evidence="2 3" key="1">
    <citation type="submission" date="2016-11" db="EMBL/GenBank/DDBJ databases">
        <authorList>
            <person name="Jaros S."/>
            <person name="Januszkiewicz K."/>
            <person name="Wedrychowicz H."/>
        </authorList>
    </citation>
    <scope>NUCLEOTIDE SEQUENCE [LARGE SCALE GENOMIC DNA]</scope>
    <source>
        <strain evidence="2 3">DSM 45627</strain>
    </source>
</reference>
<dbReference type="Proteomes" id="UP000186132">
    <property type="component" value="Unassembled WGS sequence"/>
</dbReference>
<dbReference type="EMBL" id="FQVU01000008">
    <property type="protein sequence ID" value="SHH61975.1"/>
    <property type="molecule type" value="Genomic_DNA"/>
</dbReference>
<dbReference type="PANTHER" id="PTHR43194:SF5">
    <property type="entry name" value="PIMELOYL-[ACYL-CARRIER PROTEIN] METHYL ESTER ESTERASE"/>
    <property type="match status" value="1"/>
</dbReference>
<keyword evidence="3" id="KW-1185">Reference proteome</keyword>
<dbReference type="RefSeq" id="WP_073392405.1">
    <property type="nucleotide sequence ID" value="NZ_FQVU01000008.1"/>
</dbReference>
<dbReference type="AlphaFoldDB" id="A0A1M5UFZ8"/>
<evidence type="ECO:0000259" key="1">
    <source>
        <dbReference type="Pfam" id="PF12697"/>
    </source>
</evidence>
<dbReference type="InterPro" id="IPR029058">
    <property type="entry name" value="AB_hydrolase_fold"/>
</dbReference>
<dbReference type="Pfam" id="PF12697">
    <property type="entry name" value="Abhydrolase_6"/>
    <property type="match status" value="1"/>
</dbReference>
<evidence type="ECO:0000313" key="2">
    <source>
        <dbReference type="EMBL" id="SHH61975.1"/>
    </source>
</evidence>
<accession>A0A1M5UFZ8</accession>
<name>A0A1M5UFZ8_9ACTN</name>
<evidence type="ECO:0000313" key="3">
    <source>
        <dbReference type="Proteomes" id="UP000186132"/>
    </source>
</evidence>